<sequence>MGGPNEIRMEGYHVTHGPMQGRDELKRALGQGRHLYWFVALFSFFANLLMLTGPLYMLQVYDRVLGSRSEATLIALTLLVAFLYGVMGILDYSRGRIMARLGARFQSALDRRVFDAMVRRSAVSNDPVAQTGLADLESVQRLIASPVLMSIFDLPWTPVFLFGIFIFHPWLGWLAVAGGALLILITLFNQIFSRTPVLKAGIATQRAGLVADEIRNEAETIQSMGMRGAAFLRWKGRRDESLTETVKSGDVSGRFSSLTKTLRLFLQSAMLGLGAYLVLRGEVTAGTMIAASILLGRALAPIEIIIGQWPLVQRARRGWKTLAELLGKVPPEAPRTALPKPRARLQVQGLTVVPPGDTRAQLKSVSFTVEPGQAVGVIGPSGAGKSTLARALTGVWMPAGGAIRLDGATLDQYDPDVLGRHVGYLPQQVRLFEGTIAENIARLDPNRDDEKIVAAAKKAAAHEMILQLPDGYDTMVSPGGGRMSGGQMQRIALARALYADPVIVILDEPNSNLDAEGSAALNRAIRQIKEDGRAVIIMAHRPAAIQECDTLLVLEHGTATAFGPRDEVLRKMVANHEQLQRATALGSVR</sequence>
<dbReference type="InterPro" id="IPR010128">
    <property type="entry name" value="ATPase_T1SS_PrtD-like"/>
</dbReference>
<dbReference type="GO" id="GO:0005524">
    <property type="term" value="F:ATP binding"/>
    <property type="evidence" value="ECO:0007669"/>
    <property type="project" value="UniProtKB-KW"/>
</dbReference>
<evidence type="ECO:0000256" key="3">
    <source>
        <dbReference type="ARBA" id="ARBA00022741"/>
    </source>
</evidence>
<dbReference type="PROSITE" id="PS00211">
    <property type="entry name" value="ABC_TRANSPORTER_1"/>
    <property type="match status" value="1"/>
</dbReference>
<evidence type="ECO:0000256" key="2">
    <source>
        <dbReference type="ARBA" id="ARBA00022692"/>
    </source>
</evidence>
<keyword evidence="3" id="KW-0547">Nucleotide-binding</keyword>
<protein>
    <submittedName>
        <fullName evidence="10">ATP-binding cassette, subfamily C</fullName>
    </submittedName>
</protein>
<name>A0A1H5Y9J5_9RHOB</name>
<keyword evidence="11" id="KW-1185">Reference proteome</keyword>
<evidence type="ECO:0000259" key="8">
    <source>
        <dbReference type="PROSITE" id="PS50893"/>
    </source>
</evidence>
<keyword evidence="4 10" id="KW-0067">ATP-binding</keyword>
<evidence type="ECO:0000256" key="4">
    <source>
        <dbReference type="ARBA" id="ARBA00022840"/>
    </source>
</evidence>
<keyword evidence="2 7" id="KW-0812">Transmembrane</keyword>
<evidence type="ECO:0000313" key="11">
    <source>
        <dbReference type="Proteomes" id="UP000236742"/>
    </source>
</evidence>
<evidence type="ECO:0000256" key="6">
    <source>
        <dbReference type="ARBA" id="ARBA00023136"/>
    </source>
</evidence>
<dbReference type="Pfam" id="PF00005">
    <property type="entry name" value="ABC_tran"/>
    <property type="match status" value="1"/>
</dbReference>
<dbReference type="CDD" id="cd03246">
    <property type="entry name" value="ABCC_Protease_Secretion"/>
    <property type="match status" value="1"/>
</dbReference>
<dbReference type="PROSITE" id="PS50893">
    <property type="entry name" value="ABC_TRANSPORTER_2"/>
    <property type="match status" value="1"/>
</dbReference>
<dbReference type="SUPFAM" id="SSF90123">
    <property type="entry name" value="ABC transporter transmembrane region"/>
    <property type="match status" value="1"/>
</dbReference>
<dbReference type="InterPro" id="IPR047957">
    <property type="entry name" value="ABC_AprD-like_6TM"/>
</dbReference>
<reference evidence="10 11" key="1">
    <citation type="submission" date="2016-10" db="EMBL/GenBank/DDBJ databases">
        <authorList>
            <person name="de Groot N.N."/>
        </authorList>
    </citation>
    <scope>NUCLEOTIDE SEQUENCE [LARGE SCALE GENOMIC DNA]</scope>
    <source>
        <strain evidence="10 11">DSM 23413</strain>
    </source>
</reference>
<dbReference type="PANTHER" id="PTHR43394:SF1">
    <property type="entry name" value="ATP-BINDING CASSETTE SUB-FAMILY B MEMBER 10, MITOCHONDRIAL"/>
    <property type="match status" value="1"/>
</dbReference>
<dbReference type="GO" id="GO:0030256">
    <property type="term" value="C:type I protein secretion system complex"/>
    <property type="evidence" value="ECO:0007669"/>
    <property type="project" value="InterPro"/>
</dbReference>
<dbReference type="EMBL" id="FNVD01000016">
    <property type="protein sequence ID" value="SEG20691.1"/>
    <property type="molecule type" value="Genomic_DNA"/>
</dbReference>
<feature type="transmembrane region" description="Helical" evidence="7">
    <location>
        <begin position="262"/>
        <end position="279"/>
    </location>
</feature>
<dbReference type="InterPro" id="IPR039421">
    <property type="entry name" value="Type_1_exporter"/>
</dbReference>
<feature type="domain" description="ABC transporter" evidence="8">
    <location>
        <begin position="345"/>
        <end position="581"/>
    </location>
</feature>
<feature type="transmembrane region" description="Helical" evidence="7">
    <location>
        <begin position="71"/>
        <end position="90"/>
    </location>
</feature>
<evidence type="ECO:0000256" key="7">
    <source>
        <dbReference type="SAM" id="Phobius"/>
    </source>
</evidence>
<dbReference type="InterPro" id="IPR003439">
    <property type="entry name" value="ABC_transporter-like_ATP-bd"/>
</dbReference>
<dbReference type="GO" id="GO:0016887">
    <property type="term" value="F:ATP hydrolysis activity"/>
    <property type="evidence" value="ECO:0007669"/>
    <property type="project" value="InterPro"/>
</dbReference>
<dbReference type="GO" id="GO:0015421">
    <property type="term" value="F:ABC-type oligopeptide transporter activity"/>
    <property type="evidence" value="ECO:0007669"/>
    <property type="project" value="TreeGrafter"/>
</dbReference>
<dbReference type="InterPro" id="IPR003593">
    <property type="entry name" value="AAA+_ATPase"/>
</dbReference>
<proteinExistence type="predicted"/>
<dbReference type="Gene3D" id="1.20.1560.10">
    <property type="entry name" value="ABC transporter type 1, transmembrane domain"/>
    <property type="match status" value="1"/>
</dbReference>
<feature type="transmembrane region" description="Helical" evidence="7">
    <location>
        <begin position="147"/>
        <end position="167"/>
    </location>
</feature>
<dbReference type="NCBIfam" id="TIGR01842">
    <property type="entry name" value="type_I_sec_PrtD"/>
    <property type="match status" value="1"/>
</dbReference>
<dbReference type="GO" id="GO:0005886">
    <property type="term" value="C:plasma membrane"/>
    <property type="evidence" value="ECO:0007669"/>
    <property type="project" value="UniProtKB-SubCell"/>
</dbReference>
<organism evidence="10 11">
    <name type="scientific">Jhaorihella thermophila</name>
    <dbReference type="NCBI Taxonomy" id="488547"/>
    <lineage>
        <taxon>Bacteria</taxon>
        <taxon>Pseudomonadati</taxon>
        <taxon>Pseudomonadota</taxon>
        <taxon>Alphaproteobacteria</taxon>
        <taxon>Rhodobacterales</taxon>
        <taxon>Paracoccaceae</taxon>
        <taxon>Jhaorihella</taxon>
    </lineage>
</organism>
<gene>
    <name evidence="10" type="ORF">SAMN05421751_11611</name>
</gene>
<dbReference type="PANTHER" id="PTHR43394">
    <property type="entry name" value="ATP-DEPENDENT PERMEASE MDL1, MITOCHONDRIAL"/>
    <property type="match status" value="1"/>
</dbReference>
<evidence type="ECO:0000256" key="1">
    <source>
        <dbReference type="ARBA" id="ARBA00004651"/>
    </source>
</evidence>
<dbReference type="CDD" id="cd18586">
    <property type="entry name" value="ABC_6TM_PrtD_like"/>
    <property type="match status" value="1"/>
</dbReference>
<dbReference type="SUPFAM" id="SSF52540">
    <property type="entry name" value="P-loop containing nucleoside triphosphate hydrolases"/>
    <property type="match status" value="1"/>
</dbReference>
<dbReference type="PROSITE" id="PS50929">
    <property type="entry name" value="ABC_TM1F"/>
    <property type="match status" value="1"/>
</dbReference>
<feature type="transmembrane region" description="Helical" evidence="7">
    <location>
        <begin position="173"/>
        <end position="192"/>
    </location>
</feature>
<dbReference type="InterPro" id="IPR017871">
    <property type="entry name" value="ABC_transporter-like_CS"/>
</dbReference>
<evidence type="ECO:0000313" key="10">
    <source>
        <dbReference type="EMBL" id="SEG20691.1"/>
    </source>
</evidence>
<dbReference type="SMART" id="SM00382">
    <property type="entry name" value="AAA"/>
    <property type="match status" value="1"/>
</dbReference>
<dbReference type="Proteomes" id="UP000236742">
    <property type="component" value="Unassembled WGS sequence"/>
</dbReference>
<feature type="domain" description="ABC transmembrane type-1" evidence="9">
    <location>
        <begin position="37"/>
        <end position="314"/>
    </location>
</feature>
<dbReference type="GO" id="GO:0030253">
    <property type="term" value="P:protein secretion by the type I secretion system"/>
    <property type="evidence" value="ECO:0007669"/>
    <property type="project" value="InterPro"/>
</dbReference>
<feature type="transmembrane region" description="Helical" evidence="7">
    <location>
        <begin position="35"/>
        <end position="59"/>
    </location>
</feature>
<keyword evidence="6 7" id="KW-0472">Membrane</keyword>
<dbReference type="Gene3D" id="3.40.50.300">
    <property type="entry name" value="P-loop containing nucleotide triphosphate hydrolases"/>
    <property type="match status" value="1"/>
</dbReference>
<dbReference type="InterPro" id="IPR036640">
    <property type="entry name" value="ABC1_TM_sf"/>
</dbReference>
<evidence type="ECO:0000259" key="9">
    <source>
        <dbReference type="PROSITE" id="PS50929"/>
    </source>
</evidence>
<evidence type="ECO:0000256" key="5">
    <source>
        <dbReference type="ARBA" id="ARBA00022989"/>
    </source>
</evidence>
<comment type="subcellular location">
    <subcellularLocation>
        <location evidence="1">Cell membrane</location>
        <topology evidence="1">Multi-pass membrane protein</topology>
    </subcellularLocation>
</comment>
<keyword evidence="5 7" id="KW-1133">Transmembrane helix</keyword>
<dbReference type="InterPro" id="IPR011527">
    <property type="entry name" value="ABC1_TM_dom"/>
</dbReference>
<accession>A0A1H5Y9J5</accession>
<dbReference type="Pfam" id="PF00664">
    <property type="entry name" value="ABC_membrane"/>
    <property type="match status" value="1"/>
</dbReference>
<dbReference type="AlphaFoldDB" id="A0A1H5Y9J5"/>
<dbReference type="InterPro" id="IPR027417">
    <property type="entry name" value="P-loop_NTPase"/>
</dbReference>